<dbReference type="UniPathway" id="UPA00665"/>
<comment type="similarity">
    <text evidence="1 9 10">Belongs to the peptidase A8 family.</text>
</comment>
<evidence type="ECO:0000256" key="2">
    <source>
        <dbReference type="ARBA" id="ARBA00022475"/>
    </source>
</evidence>
<dbReference type="PANTHER" id="PTHR33695:SF1">
    <property type="entry name" value="LIPOPROTEIN SIGNAL PEPTIDASE"/>
    <property type="match status" value="1"/>
</dbReference>
<evidence type="ECO:0000313" key="12">
    <source>
        <dbReference type="Proteomes" id="UP000195455"/>
    </source>
</evidence>
<keyword evidence="8 9" id="KW-0472">Membrane</keyword>
<keyword evidence="4 9" id="KW-0812">Transmembrane</keyword>
<feature type="transmembrane region" description="Helical" evidence="9">
    <location>
        <begin position="208"/>
        <end position="229"/>
    </location>
</feature>
<dbReference type="HAMAP" id="MF_00161">
    <property type="entry name" value="LspA"/>
    <property type="match status" value="1"/>
</dbReference>
<gene>
    <name evidence="9" type="primary">lspA</name>
    <name evidence="11" type="ORF">B5G26_05045</name>
</gene>
<dbReference type="InterPro" id="IPR001872">
    <property type="entry name" value="Peptidase_A8"/>
</dbReference>
<dbReference type="GO" id="GO:0005886">
    <property type="term" value="C:plasma membrane"/>
    <property type="evidence" value="ECO:0007669"/>
    <property type="project" value="UniProtKB-SubCell"/>
</dbReference>
<reference evidence="12" key="1">
    <citation type="submission" date="2017-04" db="EMBL/GenBank/DDBJ databases">
        <title>Function of individual gut microbiota members based on whole genome sequencing of pure cultures obtained from chicken caecum.</title>
        <authorList>
            <person name="Medvecky M."/>
            <person name="Cejkova D."/>
            <person name="Polansky O."/>
            <person name="Karasova D."/>
            <person name="Kubasova T."/>
            <person name="Cizek A."/>
            <person name="Rychlik I."/>
        </authorList>
    </citation>
    <scope>NUCLEOTIDE SEQUENCE [LARGE SCALE GENOMIC DNA]</scope>
    <source>
        <strain evidence="12">An75</strain>
    </source>
</reference>
<sequence>MIFKRIRKDGLFFRDSHLFLFGCEKCLLCGTLNLSKKQEVTNDYLHLSHGSDGISGVSMGKGNKDRHLSYDERVYREKRDGRASWKFTAVCREMRLCQRWTHGSLLFLENAGRRFSESVGSGFYFVLQPWFYPRHADPAKNTEGREGTKLKYFGIMLSVFGLDTVTKIWARKKLPLGGKTEIIKNRVYFRRIKNDGMAYNTLERNPKAVLYLTGGLIGWCFAAFCMMLTKQEEKKHLLLPLSVMLGGALGNFWDRIRRGGVTDFLYIKWKKAPIFNLADIAIVSGGIWGLLASLWKR</sequence>
<protein>
    <recommendedName>
        <fullName evidence="9">Lipoprotein signal peptidase</fullName>
        <ecNumber evidence="9">3.4.23.36</ecNumber>
    </recommendedName>
    <alternativeName>
        <fullName evidence="9">Prolipoprotein signal peptidase</fullName>
    </alternativeName>
    <alternativeName>
        <fullName evidence="9">Signal peptidase II</fullName>
        <shortName evidence="9">SPase II</shortName>
    </alternativeName>
</protein>
<evidence type="ECO:0000256" key="10">
    <source>
        <dbReference type="RuleBase" id="RU004181"/>
    </source>
</evidence>
<comment type="function">
    <text evidence="9">This protein specifically catalyzes the removal of signal peptides from prolipoproteins.</text>
</comment>
<evidence type="ECO:0000256" key="4">
    <source>
        <dbReference type="ARBA" id="ARBA00022692"/>
    </source>
</evidence>
<proteinExistence type="inferred from homology"/>
<evidence type="ECO:0000256" key="5">
    <source>
        <dbReference type="ARBA" id="ARBA00022750"/>
    </source>
</evidence>
<evidence type="ECO:0000256" key="1">
    <source>
        <dbReference type="ARBA" id="ARBA00006139"/>
    </source>
</evidence>
<dbReference type="Pfam" id="PF01252">
    <property type="entry name" value="Peptidase_A8"/>
    <property type="match status" value="1"/>
</dbReference>
<comment type="catalytic activity">
    <reaction evidence="9">
        <text>Release of signal peptides from bacterial membrane prolipoproteins. Hydrolyzes -Xaa-Yaa-Zaa-|-(S,diacylglyceryl)Cys-, in which Xaa is hydrophobic (preferably Leu), and Yaa (Ala or Ser) and Zaa (Gly or Ala) have small, neutral side chains.</text>
        <dbReference type="EC" id="3.4.23.36"/>
    </reaction>
</comment>
<keyword evidence="5 9" id="KW-0064">Aspartyl protease</keyword>
<dbReference type="GO" id="GO:0006508">
    <property type="term" value="P:proteolysis"/>
    <property type="evidence" value="ECO:0007669"/>
    <property type="project" value="UniProtKB-KW"/>
</dbReference>
<evidence type="ECO:0000256" key="7">
    <source>
        <dbReference type="ARBA" id="ARBA00022989"/>
    </source>
</evidence>
<evidence type="ECO:0000256" key="6">
    <source>
        <dbReference type="ARBA" id="ARBA00022801"/>
    </source>
</evidence>
<dbReference type="EC" id="3.4.23.36" evidence="9"/>
<dbReference type="NCBIfam" id="TIGR00077">
    <property type="entry name" value="lspA"/>
    <property type="match status" value="1"/>
</dbReference>
<keyword evidence="3 9" id="KW-0645">Protease</keyword>
<keyword evidence="6 9" id="KW-0378">Hydrolase</keyword>
<organism evidence="11 12">
    <name type="scientific">Anaerotignum lactatifermentans</name>
    <dbReference type="NCBI Taxonomy" id="160404"/>
    <lineage>
        <taxon>Bacteria</taxon>
        <taxon>Bacillati</taxon>
        <taxon>Bacillota</taxon>
        <taxon>Clostridia</taxon>
        <taxon>Lachnospirales</taxon>
        <taxon>Anaerotignaceae</taxon>
        <taxon>Anaerotignum</taxon>
    </lineage>
</organism>
<comment type="subcellular location">
    <subcellularLocation>
        <location evidence="9">Cell membrane</location>
        <topology evidence="9">Multi-pass membrane protein</topology>
    </subcellularLocation>
</comment>
<evidence type="ECO:0000313" key="11">
    <source>
        <dbReference type="EMBL" id="OUN44722.1"/>
    </source>
</evidence>
<dbReference type="EMBL" id="NFHM01000005">
    <property type="protein sequence ID" value="OUN44722.1"/>
    <property type="molecule type" value="Genomic_DNA"/>
</dbReference>
<dbReference type="AlphaFoldDB" id="A0A1Y3U7G1"/>
<feature type="transmembrane region" description="Helical" evidence="9">
    <location>
        <begin position="273"/>
        <end position="295"/>
    </location>
</feature>
<dbReference type="PRINTS" id="PR00781">
    <property type="entry name" value="LIPOSIGPTASE"/>
</dbReference>
<accession>A0A1Y3U7G1</accession>
<comment type="caution">
    <text evidence="11">The sequence shown here is derived from an EMBL/GenBank/DDBJ whole genome shotgun (WGS) entry which is preliminary data.</text>
</comment>
<keyword evidence="7 9" id="KW-1133">Transmembrane helix</keyword>
<keyword evidence="2 9" id="KW-1003">Cell membrane</keyword>
<name>A0A1Y3U7G1_9FIRM</name>
<dbReference type="GO" id="GO:0004190">
    <property type="term" value="F:aspartic-type endopeptidase activity"/>
    <property type="evidence" value="ECO:0007669"/>
    <property type="project" value="UniProtKB-UniRule"/>
</dbReference>
<feature type="active site" evidence="9">
    <location>
        <position position="263"/>
    </location>
</feature>
<comment type="caution">
    <text evidence="9">Lacks conserved residue(s) required for the propagation of feature annotation.</text>
</comment>
<dbReference type="PANTHER" id="PTHR33695">
    <property type="entry name" value="LIPOPROTEIN SIGNAL PEPTIDASE"/>
    <property type="match status" value="1"/>
</dbReference>
<feature type="active site" evidence="9">
    <location>
        <position position="279"/>
    </location>
</feature>
<evidence type="ECO:0000256" key="3">
    <source>
        <dbReference type="ARBA" id="ARBA00022670"/>
    </source>
</evidence>
<dbReference type="Proteomes" id="UP000195455">
    <property type="component" value="Unassembled WGS sequence"/>
</dbReference>
<comment type="pathway">
    <text evidence="9">Protein modification; lipoprotein biosynthesis (signal peptide cleavage).</text>
</comment>
<feature type="transmembrane region" description="Helical" evidence="9">
    <location>
        <begin position="236"/>
        <end position="253"/>
    </location>
</feature>
<evidence type="ECO:0000256" key="9">
    <source>
        <dbReference type="HAMAP-Rule" id="MF_00161"/>
    </source>
</evidence>
<evidence type="ECO:0000256" key="8">
    <source>
        <dbReference type="ARBA" id="ARBA00023136"/>
    </source>
</evidence>